<feature type="transmembrane region" description="Helical" evidence="1">
    <location>
        <begin position="140"/>
        <end position="160"/>
    </location>
</feature>
<keyword evidence="4" id="KW-1185">Reference proteome</keyword>
<gene>
    <name evidence="3" type="ORF">DOK78_000637</name>
</gene>
<evidence type="ECO:0000313" key="4">
    <source>
        <dbReference type="Proteomes" id="UP000664701"/>
    </source>
</evidence>
<dbReference type="Proteomes" id="UP000664701">
    <property type="component" value="Chromosome"/>
</dbReference>
<proteinExistence type="predicted"/>
<dbReference type="EMBL" id="CP147251">
    <property type="protein sequence ID" value="WYJ76020.1"/>
    <property type="molecule type" value="Genomic_DNA"/>
</dbReference>
<dbReference type="InterPro" id="IPR053150">
    <property type="entry name" value="Teicoplanin_resist-assoc"/>
</dbReference>
<feature type="transmembrane region" description="Helical" evidence="1">
    <location>
        <begin position="86"/>
        <end position="105"/>
    </location>
</feature>
<sequence>MKRWQIIILSSYSLLVLWVLLFKFSLSPEAIIKSAINGENRIINWVPFMASGGTREILLNTLVFVPFGVLISMRETRYQGQKILRYSFLFSLAIEISQYLLAIGATDMTDLLTNTLGGYGGFLLYGLLAKIFPKKILDPLLLSIGTVAVCTFVFLMIITFKVNHVQLNYF</sequence>
<dbReference type="Pfam" id="PF04892">
    <property type="entry name" value="VanZ"/>
    <property type="match status" value="1"/>
</dbReference>
<evidence type="ECO:0000256" key="1">
    <source>
        <dbReference type="SAM" id="Phobius"/>
    </source>
</evidence>
<evidence type="ECO:0000313" key="3">
    <source>
        <dbReference type="EMBL" id="WYJ76020.1"/>
    </source>
</evidence>
<accession>A0ABZ2SJJ3</accession>
<feature type="transmembrane region" description="Helical" evidence="1">
    <location>
        <begin position="7"/>
        <end position="26"/>
    </location>
</feature>
<dbReference type="InterPro" id="IPR006976">
    <property type="entry name" value="VanZ-like"/>
</dbReference>
<feature type="domain" description="VanZ-like" evidence="2">
    <location>
        <begin position="12"/>
        <end position="128"/>
    </location>
</feature>
<keyword evidence="1" id="KW-0812">Transmembrane</keyword>
<keyword evidence="1" id="KW-1133">Transmembrane helix</keyword>
<protein>
    <recommendedName>
        <fullName evidence="2">VanZ-like domain-containing protein</fullName>
    </recommendedName>
</protein>
<organism evidence="3 4">
    <name type="scientific">Candidatus Enterococcus lowellii</name>
    <dbReference type="NCBI Taxonomy" id="2230877"/>
    <lineage>
        <taxon>Bacteria</taxon>
        <taxon>Bacillati</taxon>
        <taxon>Bacillota</taxon>
        <taxon>Bacilli</taxon>
        <taxon>Lactobacillales</taxon>
        <taxon>Enterococcaceae</taxon>
        <taxon>Enterococcus</taxon>
    </lineage>
</organism>
<dbReference type="RefSeq" id="WP_207942270.1">
    <property type="nucleotide sequence ID" value="NZ_CP147251.1"/>
</dbReference>
<dbReference type="PANTHER" id="PTHR36834">
    <property type="entry name" value="MEMBRANE PROTEIN-RELATED"/>
    <property type="match status" value="1"/>
</dbReference>
<keyword evidence="1" id="KW-0472">Membrane</keyword>
<feature type="transmembrane region" description="Helical" evidence="1">
    <location>
        <begin position="111"/>
        <end position="128"/>
    </location>
</feature>
<name>A0ABZ2SJJ3_9ENTE</name>
<dbReference type="PANTHER" id="PTHR36834:SF2">
    <property type="entry name" value="MEMBRANE PROTEIN"/>
    <property type="match status" value="1"/>
</dbReference>
<evidence type="ECO:0000259" key="2">
    <source>
        <dbReference type="Pfam" id="PF04892"/>
    </source>
</evidence>
<reference evidence="3 4" key="1">
    <citation type="submission" date="2024-03" db="EMBL/GenBank/DDBJ databases">
        <title>The Genome Sequence of Enterococcus sp. DIV2402.</title>
        <authorList>
            <consortium name="The Broad Institute Genomics Platform"/>
            <consortium name="The Broad Institute Microbial Omics Core"/>
            <consortium name="The Broad Institute Genomic Center for Infectious Diseases"/>
            <person name="Earl A."/>
            <person name="Manson A."/>
            <person name="Gilmore M."/>
            <person name="Schwartman J."/>
            <person name="Shea T."/>
            <person name="Abouelleil A."/>
            <person name="Cao P."/>
            <person name="Chapman S."/>
            <person name="Cusick C."/>
            <person name="Young S."/>
            <person name="Neafsey D."/>
            <person name="Nusbaum C."/>
            <person name="Birren B."/>
        </authorList>
    </citation>
    <scope>NUCLEOTIDE SEQUENCE [LARGE SCALE GENOMIC DNA]</scope>
    <source>
        <strain evidence="3 4">DIV2402</strain>
    </source>
</reference>